<dbReference type="Proteomes" id="UP000245137">
    <property type="component" value="Unassembled WGS sequence"/>
</dbReference>
<dbReference type="Pfam" id="PF13875">
    <property type="entry name" value="DUF4202"/>
    <property type="match status" value="1"/>
</dbReference>
<gene>
    <name evidence="1" type="ORF">C5689_10365</name>
</gene>
<protein>
    <submittedName>
        <fullName evidence="1">DUF4202 domain-containing protein</fullName>
    </submittedName>
</protein>
<evidence type="ECO:0000313" key="1">
    <source>
        <dbReference type="EMBL" id="PWB93984.1"/>
    </source>
</evidence>
<organism evidence="1 2">
    <name type="scientific">Methylosinus sporium</name>
    <dbReference type="NCBI Taxonomy" id="428"/>
    <lineage>
        <taxon>Bacteria</taxon>
        <taxon>Pseudomonadati</taxon>
        <taxon>Pseudomonadota</taxon>
        <taxon>Alphaproteobacteria</taxon>
        <taxon>Hyphomicrobiales</taxon>
        <taxon>Methylocystaceae</taxon>
        <taxon>Methylosinus</taxon>
    </lineage>
</organism>
<dbReference type="RefSeq" id="WP_108917205.1">
    <property type="nucleotide sequence ID" value="NZ_BGJY01000010.1"/>
</dbReference>
<evidence type="ECO:0000313" key="2">
    <source>
        <dbReference type="Proteomes" id="UP000245137"/>
    </source>
</evidence>
<proteinExistence type="predicted"/>
<dbReference type="AlphaFoldDB" id="A0A2U1SQU0"/>
<dbReference type="PANTHER" id="PTHR41729:SF1">
    <property type="entry name" value="GLUTAMYL-TRNA SYNTHETASE"/>
    <property type="match status" value="1"/>
</dbReference>
<reference evidence="1 2" key="1">
    <citation type="journal article" date="2018" name="Appl. Microbiol. Biotechnol.">
        <title>Co-cultivation of the strictly anaerobic methanogen Methanosarcina barkeri with aerobic methanotrophs in an oxygen-limited membrane bioreactor.</title>
        <authorList>
            <person name="In 't Zandt M.H."/>
            <person name="van den Bosch T.J.M."/>
            <person name="Rijkers R."/>
            <person name="van Kessel M.A.H.J."/>
            <person name="Jetten M.S.M."/>
            <person name="Welte C.U."/>
        </authorList>
    </citation>
    <scope>NUCLEOTIDE SEQUENCE [LARGE SCALE GENOMIC DNA]</scope>
    <source>
        <strain evidence="1 2">DSM 17706</strain>
    </source>
</reference>
<keyword evidence="2" id="KW-1185">Reference proteome</keyword>
<dbReference type="PANTHER" id="PTHR41729">
    <property type="entry name" value="GLUTAMYL-TRNA SYNTHETASE"/>
    <property type="match status" value="1"/>
</dbReference>
<dbReference type="InterPro" id="IPR025255">
    <property type="entry name" value="DUF4202"/>
</dbReference>
<accession>A0A2U1SQU0</accession>
<sequence length="211" mass="23681">MTARYEALIAAIDAANADDPRRVTTDGAERAFEIVYAERMTARLAALYPEASELLQIATRAQHLRRWDIPRENFPLGRHGYNDWRKECRAHHARLAGELMSAQGYAEDEIDHVGAIIRKEKLKKDRDSQALENVAAIVFLEHYFDDFHEKYKDYDDEKIVDILGKTLCKMSPKGHGAALALPLPERTRALVAAAIAKESEALAKLAAVAID</sequence>
<comment type="caution">
    <text evidence="1">The sequence shown here is derived from an EMBL/GenBank/DDBJ whole genome shotgun (WGS) entry which is preliminary data.</text>
</comment>
<name>A0A2U1SQU0_METSR</name>
<dbReference type="OrthoDB" id="9799165at2"/>
<dbReference type="EMBL" id="PUIV01000013">
    <property type="protein sequence ID" value="PWB93984.1"/>
    <property type="molecule type" value="Genomic_DNA"/>
</dbReference>